<keyword evidence="3" id="KW-1185">Reference proteome</keyword>
<name>A0A1E5E4R4_9VIBR</name>
<feature type="transmembrane region" description="Helical" evidence="1">
    <location>
        <begin position="37"/>
        <end position="59"/>
    </location>
</feature>
<proteinExistence type="predicted"/>
<keyword evidence="1" id="KW-1133">Transmembrane helix</keyword>
<dbReference type="eggNOG" id="ENOG5031NI9">
    <property type="taxonomic scope" value="Bacteria"/>
</dbReference>
<organism evidence="2 3">
    <name type="scientific">Vibrio rumoiensis 1S-45</name>
    <dbReference type="NCBI Taxonomy" id="1188252"/>
    <lineage>
        <taxon>Bacteria</taxon>
        <taxon>Pseudomonadati</taxon>
        <taxon>Pseudomonadota</taxon>
        <taxon>Gammaproteobacteria</taxon>
        <taxon>Vibrionales</taxon>
        <taxon>Vibrionaceae</taxon>
        <taxon>Vibrio</taxon>
    </lineage>
</organism>
<evidence type="ECO:0008006" key="4">
    <source>
        <dbReference type="Google" id="ProtNLM"/>
    </source>
</evidence>
<evidence type="ECO:0000256" key="1">
    <source>
        <dbReference type="SAM" id="Phobius"/>
    </source>
</evidence>
<dbReference type="AlphaFoldDB" id="A0A1E5E4R4"/>
<keyword evidence="1" id="KW-0812">Transmembrane</keyword>
<accession>A0A1E5E4R4</accession>
<dbReference type="EMBL" id="AJYK02000034">
    <property type="protein sequence ID" value="OEF27448.1"/>
    <property type="molecule type" value="Genomic_DNA"/>
</dbReference>
<dbReference type="OrthoDB" id="5879670at2"/>
<protein>
    <recommendedName>
        <fullName evidence="4">Zinc ribbon domain-containing protein</fullName>
    </recommendedName>
</protein>
<sequence length="69" mass="7738">MPLASCPTCEKQISKKAVMCPGCGEPDPFNRQVISRVLSLVFWVAVLIGGGYVFWTYLLPMMIDFVHDM</sequence>
<keyword evidence="1" id="KW-0472">Membrane</keyword>
<gene>
    <name evidence="2" type="ORF">A1QC_14995</name>
</gene>
<evidence type="ECO:0000313" key="3">
    <source>
        <dbReference type="Proteomes" id="UP000094070"/>
    </source>
</evidence>
<comment type="caution">
    <text evidence="2">The sequence shown here is derived from an EMBL/GenBank/DDBJ whole genome shotgun (WGS) entry which is preliminary data.</text>
</comment>
<reference evidence="2 3" key="1">
    <citation type="journal article" date="2012" name="Science">
        <title>Ecological populations of bacteria act as socially cohesive units of antibiotic production and resistance.</title>
        <authorList>
            <person name="Cordero O.X."/>
            <person name="Wildschutte H."/>
            <person name="Kirkup B."/>
            <person name="Proehl S."/>
            <person name="Ngo L."/>
            <person name="Hussain F."/>
            <person name="Le Roux F."/>
            <person name="Mincer T."/>
            <person name="Polz M.F."/>
        </authorList>
    </citation>
    <scope>NUCLEOTIDE SEQUENCE [LARGE SCALE GENOMIC DNA]</scope>
    <source>
        <strain evidence="2 3">1S-45</strain>
    </source>
</reference>
<evidence type="ECO:0000313" key="2">
    <source>
        <dbReference type="EMBL" id="OEF27448.1"/>
    </source>
</evidence>
<dbReference type="RefSeq" id="WP_017026182.1">
    <property type="nucleotide sequence ID" value="NZ_AJYK02000034.1"/>
</dbReference>
<dbReference type="Proteomes" id="UP000094070">
    <property type="component" value="Unassembled WGS sequence"/>
</dbReference>